<reference evidence="4" key="1">
    <citation type="submission" date="2020-07" db="EMBL/GenBank/DDBJ databases">
        <authorList>
            <person name="Nieuwenhuis M."/>
            <person name="Van De Peppel L.J.J."/>
        </authorList>
    </citation>
    <scope>NUCLEOTIDE SEQUENCE</scope>
    <source>
        <strain evidence="4">AP01</strain>
        <tissue evidence="4">Mycelium</tissue>
    </source>
</reference>
<evidence type="ECO:0000313" key="4">
    <source>
        <dbReference type="EMBL" id="KAG5648284.1"/>
    </source>
</evidence>
<feature type="compositionally biased region" description="Low complexity" evidence="1">
    <location>
        <begin position="228"/>
        <end position="239"/>
    </location>
</feature>
<dbReference type="PANTHER" id="PTHR28076">
    <property type="entry name" value="SPORULATION-SPECIFIC PROTEIN 71"/>
    <property type="match status" value="1"/>
</dbReference>
<dbReference type="AlphaFoldDB" id="A0A9P7KG64"/>
<name>A0A9P7KG64_9AGAR</name>
<dbReference type="Pfam" id="PF15404">
    <property type="entry name" value="PH_4"/>
    <property type="match status" value="1"/>
</dbReference>
<dbReference type="PANTHER" id="PTHR28076:SF1">
    <property type="entry name" value="PROSPORE MEMBRANE ADAPTER PROTEIN SPO71"/>
    <property type="match status" value="1"/>
</dbReference>
<dbReference type="Pfam" id="PF23207">
    <property type="entry name" value="PH_SPO71"/>
    <property type="match status" value="1"/>
</dbReference>
<feature type="region of interest" description="Disordered" evidence="1">
    <location>
        <begin position="682"/>
        <end position="703"/>
    </location>
</feature>
<evidence type="ECO:0000259" key="3">
    <source>
        <dbReference type="Pfam" id="PF23207"/>
    </source>
</evidence>
<feature type="domain" description="Mug56/Spo71 PH" evidence="2">
    <location>
        <begin position="826"/>
        <end position="966"/>
    </location>
</feature>
<dbReference type="GO" id="GO:1902657">
    <property type="term" value="P:protein localization to prospore membrane"/>
    <property type="evidence" value="ECO:0007669"/>
    <property type="project" value="InterPro"/>
</dbReference>
<comment type="caution">
    <text evidence="4">The sequence shown here is derived from an EMBL/GenBank/DDBJ whole genome shotgun (WGS) entry which is preliminary data.</text>
</comment>
<protein>
    <submittedName>
        <fullName evidence="4">Uncharacterized protein</fullName>
    </submittedName>
</protein>
<reference evidence="4" key="2">
    <citation type="submission" date="2021-10" db="EMBL/GenBank/DDBJ databases">
        <title>Phylogenomics reveals ancestral predisposition of the termite-cultivated fungus Termitomyces towards a domesticated lifestyle.</title>
        <authorList>
            <person name="Auxier B."/>
            <person name="Grum-Grzhimaylo A."/>
            <person name="Cardenas M.E."/>
            <person name="Lodge J.D."/>
            <person name="Laessoe T."/>
            <person name="Pedersen O."/>
            <person name="Smith M.E."/>
            <person name="Kuyper T.W."/>
            <person name="Franco-Molano E.A."/>
            <person name="Baroni T.J."/>
            <person name="Aanen D.K."/>
        </authorList>
    </citation>
    <scope>NUCLEOTIDE SEQUENCE</scope>
    <source>
        <strain evidence="4">AP01</strain>
        <tissue evidence="4">Mycelium</tissue>
    </source>
</reference>
<feature type="domain" description="Prospore membrane adapter protein SPO71 PH" evidence="3">
    <location>
        <begin position="343"/>
        <end position="433"/>
    </location>
</feature>
<feature type="region of interest" description="Disordered" evidence="1">
    <location>
        <begin position="205"/>
        <end position="284"/>
    </location>
</feature>
<accession>A0A9P7KG64</accession>
<evidence type="ECO:0000256" key="1">
    <source>
        <dbReference type="SAM" id="MobiDB-lite"/>
    </source>
</evidence>
<gene>
    <name evidence="4" type="ORF">DXG03_004854</name>
</gene>
<evidence type="ECO:0000259" key="2">
    <source>
        <dbReference type="Pfam" id="PF15404"/>
    </source>
</evidence>
<organism evidence="4 5">
    <name type="scientific">Asterophora parasitica</name>
    <dbReference type="NCBI Taxonomy" id="117018"/>
    <lineage>
        <taxon>Eukaryota</taxon>
        <taxon>Fungi</taxon>
        <taxon>Dikarya</taxon>
        <taxon>Basidiomycota</taxon>
        <taxon>Agaricomycotina</taxon>
        <taxon>Agaricomycetes</taxon>
        <taxon>Agaricomycetidae</taxon>
        <taxon>Agaricales</taxon>
        <taxon>Tricholomatineae</taxon>
        <taxon>Lyophyllaceae</taxon>
        <taxon>Asterophora</taxon>
    </lineage>
</organism>
<evidence type="ECO:0000313" key="5">
    <source>
        <dbReference type="Proteomes" id="UP000775547"/>
    </source>
</evidence>
<proteinExistence type="predicted"/>
<dbReference type="InterPro" id="IPR057379">
    <property type="entry name" value="PH_SPO71"/>
</dbReference>
<sequence length="989" mass="111261">MASNHLPPSIAISAPDDSAPDHKHHDTHRRVFIGAMPEKFISQTEAHIRKKKKKRHIFRHGAADESSEDISDLIKQNAFSFFIREGGRPEDWGEDAESNVVAEMVQRWMSSEWGNIWRHRREKKAAAQHRQASHWVGGSFEIGRVLGVNILQETESTHGRLSMASGSVRRFSTSSHERPHADGSSIGHETFVTAPSVYSVSTSKLLPSMSRRKSDVGTPEAGQSTNHTTGSIIASSSTSLLRPSLGRVHQDGPKASTEVIPRPVLKPPSVSASTGARPADLKGKGKVVHYADRPVQEDSPAPPSEVLERTGYQSLQDTSAGATTDAIMESPSPPSLNWGDVLMRGREWFTGHKHLAFVIPLKSSKTHLSLYSFVDLTFCLQCHPTKPIRDDALTSSWPFRRAKEGTNIFIFKVKSRSRAYDWVWQLWRALGGEIPRTIDVWNPRLNTKIKIDAAITDVDRLSRVFTRENAIALCMKALRGVPSWKSVIEREIKEGKSLELAWRLDTKLDWIWLDEDIEGEERRWAVLCGLALKQSTRPAMLEIRLAEHYPNHVNLKNGSRLLEPPAIEGYVVRIRPNSQSRQSLYLSTHDGNMFVMTPNNAHPPTPPGLANNLEDIDLFAETLRKSEVQRGAMQIMSALGVNDLRTVLVVRRAFQQVPQPIHKEIASNQDSDIWSGIWAQSEERTAEDDRDEGGDEGLNKAEDKPRVRMRRSFELLLTSGRIVRFETYSCRVAVEWIERLRALVLYWKQRHRIDAKEEMDLAQSRRPRLTPLTRVVQDDCELPPEAPPSPSAPMPALGTLYSWCVLEGCKSIVKGGKAYVRKGLYGQYHLVQLFLAAGHLTQFRIAPKTALHASVHKRTNLVDAYVCSGYLAAIALPKGQYKANAGADPRRYQDGLETDDPEEDMLFMVWYRPQAFALEKPLDTDEASSKTPKGVPALSAKRNLLVFKTRSKLERDAWCWALNCEIEKLARSQKEREAKLRETGSLMSL</sequence>
<keyword evidence="5" id="KW-1185">Reference proteome</keyword>
<feature type="region of interest" description="Disordered" evidence="1">
    <location>
        <begin position="1"/>
        <end position="26"/>
    </location>
</feature>
<dbReference type="EMBL" id="JABCKV010000003">
    <property type="protein sequence ID" value="KAG5648284.1"/>
    <property type="molecule type" value="Genomic_DNA"/>
</dbReference>
<dbReference type="InterPro" id="IPR040345">
    <property type="entry name" value="Mug56/Spo71"/>
</dbReference>
<dbReference type="Proteomes" id="UP000775547">
    <property type="component" value="Unassembled WGS sequence"/>
</dbReference>
<dbReference type="OrthoDB" id="5579281at2759"/>
<feature type="compositionally biased region" description="Acidic residues" evidence="1">
    <location>
        <begin position="685"/>
        <end position="695"/>
    </location>
</feature>
<dbReference type="InterPro" id="IPR039486">
    <property type="entry name" value="Mug56/Spo71_PH"/>
</dbReference>